<dbReference type="GO" id="GO:0016874">
    <property type="term" value="F:ligase activity"/>
    <property type="evidence" value="ECO:0007669"/>
    <property type="project" value="UniProtKB-KW"/>
</dbReference>
<organism evidence="1 2">
    <name type="scientific">Escherichia coli</name>
    <dbReference type="NCBI Taxonomy" id="562"/>
    <lineage>
        <taxon>Bacteria</taxon>
        <taxon>Pseudomonadati</taxon>
        <taxon>Pseudomonadota</taxon>
        <taxon>Gammaproteobacteria</taxon>
        <taxon>Enterobacterales</taxon>
        <taxon>Enterobacteriaceae</taxon>
        <taxon>Escherichia</taxon>
    </lineage>
</organism>
<reference evidence="1 2" key="1">
    <citation type="submission" date="2018-06" db="EMBL/GenBank/DDBJ databases">
        <authorList>
            <consortium name="Pathogen Informatics"/>
            <person name="Doyle S."/>
        </authorList>
    </citation>
    <scope>NUCLEOTIDE SEQUENCE [LARGE SCALE GENOMIC DNA]</scope>
    <source>
        <strain evidence="1 2">NCTC8009</strain>
    </source>
</reference>
<protein>
    <submittedName>
        <fullName evidence="1">Putative ligase</fullName>
    </submittedName>
</protein>
<proteinExistence type="predicted"/>
<dbReference type="AlphaFoldDB" id="A0A2X3LPZ4"/>
<evidence type="ECO:0000313" key="2">
    <source>
        <dbReference type="Proteomes" id="UP000250991"/>
    </source>
</evidence>
<sequence length="62" mass="7422">MSTVSAWEWAVVFMIGPYKTGSTIKRNRWVMRMIVSWWKKLPVEEWDIPLPAVVTPSKVWEW</sequence>
<keyword evidence="1" id="KW-0436">Ligase</keyword>
<gene>
    <name evidence="1" type="primary">ygfA_1</name>
    <name evidence="1" type="ORF">NCTC8009_02255</name>
</gene>
<name>A0A2X3LPZ4_ECOLX</name>
<dbReference type="Proteomes" id="UP000250991">
    <property type="component" value="Unassembled WGS sequence"/>
</dbReference>
<evidence type="ECO:0000313" key="1">
    <source>
        <dbReference type="EMBL" id="SQD01820.1"/>
    </source>
</evidence>
<accession>A0A2X3LPZ4</accession>
<dbReference type="EMBL" id="UARW01000010">
    <property type="protein sequence ID" value="SQD01820.1"/>
    <property type="molecule type" value="Genomic_DNA"/>
</dbReference>